<sequence length="225" mass="24284">MKLCLFLLSLLCTFSAMCETSLALIQETAEGYVQNSLDSDPGARISVEANELDSRRHFDSCEQPLQAQAPNGKSGARYVTVKVSCPGPSPWLVYVPVQVTVEYPVVIATTTLGANTVIDNTMLEVRYVNSNSIRGNHFSHPDELNGARLKRRTAAGQAISQHNICLVCKGDPVVIVVNNDNLSIRTSGVALSGGSLGESVRVQNSNSRRMVEAYVSAIGQVEVKM</sequence>
<comment type="subcellular location">
    <subcellularLocation>
        <location evidence="1 7">Periplasm</location>
    </subcellularLocation>
</comment>
<organism evidence="9 10">
    <name type="scientific">Ferrimonas sediminum</name>
    <dbReference type="NCBI Taxonomy" id="718193"/>
    <lineage>
        <taxon>Bacteria</taxon>
        <taxon>Pseudomonadati</taxon>
        <taxon>Pseudomonadota</taxon>
        <taxon>Gammaproteobacteria</taxon>
        <taxon>Alteromonadales</taxon>
        <taxon>Ferrimonadaceae</taxon>
        <taxon>Ferrimonas</taxon>
    </lineage>
</organism>
<evidence type="ECO:0000256" key="1">
    <source>
        <dbReference type="ARBA" id="ARBA00004418"/>
    </source>
</evidence>
<evidence type="ECO:0000256" key="5">
    <source>
        <dbReference type="ARBA" id="ARBA00022764"/>
    </source>
</evidence>
<feature type="chain" id="PRO_5011327694" description="Flagella basal body P-ring formation protein FlgA" evidence="7">
    <location>
        <begin position="19"/>
        <end position="225"/>
    </location>
</feature>
<evidence type="ECO:0000313" key="10">
    <source>
        <dbReference type="Proteomes" id="UP000199527"/>
    </source>
</evidence>
<gene>
    <name evidence="9" type="ORF">SAMN04488540_11825</name>
</gene>
<dbReference type="PANTHER" id="PTHR36307">
    <property type="entry name" value="FLAGELLA BASAL BODY P-RING FORMATION PROTEIN FLGA"/>
    <property type="match status" value="1"/>
</dbReference>
<dbReference type="CDD" id="cd11614">
    <property type="entry name" value="SAF_CpaB_FlgA_like"/>
    <property type="match status" value="1"/>
</dbReference>
<dbReference type="Proteomes" id="UP000199527">
    <property type="component" value="Unassembled WGS sequence"/>
</dbReference>
<keyword evidence="4 7" id="KW-0732">Signal</keyword>
<keyword evidence="7" id="KW-1005">Bacterial flagellum biogenesis</keyword>
<dbReference type="AlphaFoldDB" id="A0A1G8YRR7"/>
<dbReference type="PANTHER" id="PTHR36307:SF1">
    <property type="entry name" value="FLAGELLA BASAL BODY P-RING FORMATION PROTEIN FLGA"/>
    <property type="match status" value="1"/>
</dbReference>
<dbReference type="InterPro" id="IPR041231">
    <property type="entry name" value="FlgA_N"/>
</dbReference>
<dbReference type="InterPro" id="IPR039246">
    <property type="entry name" value="Flagellar_FlgA"/>
</dbReference>
<evidence type="ECO:0000259" key="8">
    <source>
        <dbReference type="SMART" id="SM00858"/>
    </source>
</evidence>
<comment type="function">
    <text evidence="6 7">Involved in the assembly process of the P-ring formation. It may associate with FlgF on the rod constituting a structure essential for the P-ring assembly or may act as a modulator protein for the P-ring assembly.</text>
</comment>
<dbReference type="GO" id="GO:0044780">
    <property type="term" value="P:bacterial-type flagellum assembly"/>
    <property type="evidence" value="ECO:0007669"/>
    <property type="project" value="InterPro"/>
</dbReference>
<dbReference type="Gene3D" id="2.30.30.760">
    <property type="match status" value="1"/>
</dbReference>
<dbReference type="GO" id="GO:0042597">
    <property type="term" value="C:periplasmic space"/>
    <property type="evidence" value="ECO:0007669"/>
    <property type="project" value="UniProtKB-SubCell"/>
</dbReference>
<dbReference type="InterPro" id="IPR013974">
    <property type="entry name" value="SAF"/>
</dbReference>
<proteinExistence type="inferred from homology"/>
<keyword evidence="9" id="KW-0969">Cilium</keyword>
<evidence type="ECO:0000256" key="6">
    <source>
        <dbReference type="ARBA" id="ARBA00025643"/>
    </source>
</evidence>
<evidence type="ECO:0000256" key="2">
    <source>
        <dbReference type="ARBA" id="ARBA00010474"/>
    </source>
</evidence>
<keyword evidence="9" id="KW-0282">Flagellum</keyword>
<protein>
    <recommendedName>
        <fullName evidence="3 7">Flagella basal body P-ring formation protein FlgA</fullName>
    </recommendedName>
</protein>
<dbReference type="InterPro" id="IPR017585">
    <property type="entry name" value="SAF_FlgA"/>
</dbReference>
<accession>A0A1G8YRR7</accession>
<keyword evidence="9" id="KW-0966">Cell projection</keyword>
<feature type="domain" description="SAF" evidence="8">
    <location>
        <begin position="103"/>
        <end position="165"/>
    </location>
</feature>
<keyword evidence="10" id="KW-1185">Reference proteome</keyword>
<evidence type="ECO:0000256" key="4">
    <source>
        <dbReference type="ARBA" id="ARBA00022729"/>
    </source>
</evidence>
<dbReference type="EMBL" id="FNEM01000018">
    <property type="protein sequence ID" value="SDK05483.1"/>
    <property type="molecule type" value="Genomic_DNA"/>
</dbReference>
<feature type="signal peptide" evidence="7">
    <location>
        <begin position="1"/>
        <end position="18"/>
    </location>
</feature>
<evidence type="ECO:0000313" key="9">
    <source>
        <dbReference type="EMBL" id="SDK05483.1"/>
    </source>
</evidence>
<dbReference type="SMART" id="SM00858">
    <property type="entry name" value="SAF"/>
    <property type="match status" value="1"/>
</dbReference>
<name>A0A1G8YRR7_9GAMM</name>
<dbReference type="Pfam" id="PF17656">
    <property type="entry name" value="ChapFlgA_N"/>
    <property type="match status" value="1"/>
</dbReference>
<dbReference type="Pfam" id="PF13144">
    <property type="entry name" value="ChapFlgA"/>
    <property type="match status" value="1"/>
</dbReference>
<comment type="similarity">
    <text evidence="2 7">Belongs to the FlgA family.</text>
</comment>
<keyword evidence="5 7" id="KW-0574">Periplasm</keyword>
<dbReference type="OrthoDB" id="5729023at2"/>
<evidence type="ECO:0000256" key="7">
    <source>
        <dbReference type="RuleBase" id="RU362063"/>
    </source>
</evidence>
<dbReference type="Gene3D" id="3.90.1210.10">
    <property type="entry name" value="Antifreeze-like/N-acetylneuraminic acid synthase C-terminal domain"/>
    <property type="match status" value="1"/>
</dbReference>
<evidence type="ECO:0000256" key="3">
    <source>
        <dbReference type="ARBA" id="ARBA00014754"/>
    </source>
</evidence>
<reference evidence="10" key="1">
    <citation type="submission" date="2016-10" db="EMBL/GenBank/DDBJ databases">
        <authorList>
            <person name="Varghese N."/>
            <person name="Submissions S."/>
        </authorList>
    </citation>
    <scope>NUCLEOTIDE SEQUENCE [LARGE SCALE GENOMIC DNA]</scope>
    <source>
        <strain evidence="10">DSM 23317</strain>
    </source>
</reference>
<dbReference type="NCBIfam" id="TIGR03170">
    <property type="entry name" value="flgA_cterm"/>
    <property type="match status" value="1"/>
</dbReference>